<sequence>MRCNRPRSITQSSIPVVAGGQIEQVLRTQLKRLLFGPAVKAGGYGRQPLQRIFCVQKLNTHLIV</sequence>
<proteinExistence type="predicted"/>
<evidence type="ECO:0000313" key="1">
    <source>
        <dbReference type="EMBL" id="AOS97131.1"/>
    </source>
</evidence>
<keyword evidence="2" id="KW-1185">Reference proteome</keyword>
<dbReference type="Proteomes" id="UP000095672">
    <property type="component" value="Chromosome"/>
</dbReference>
<accession>A0A1C9W7K9</accession>
<organism evidence="1 2">
    <name type="scientific">Microbulbifer aggregans</name>
    <dbReference type="NCBI Taxonomy" id="1769779"/>
    <lineage>
        <taxon>Bacteria</taxon>
        <taxon>Pseudomonadati</taxon>
        <taxon>Pseudomonadota</taxon>
        <taxon>Gammaproteobacteria</taxon>
        <taxon>Cellvibrionales</taxon>
        <taxon>Microbulbiferaceae</taxon>
        <taxon>Microbulbifer</taxon>
    </lineage>
</organism>
<dbReference type="KEGG" id="micc:AUP74_01700"/>
<protein>
    <submittedName>
        <fullName evidence="1">Uncharacterized protein</fullName>
    </submittedName>
</protein>
<gene>
    <name evidence="1" type="ORF">AUP74_01700</name>
</gene>
<dbReference type="EMBL" id="CP014143">
    <property type="protein sequence ID" value="AOS97131.1"/>
    <property type="molecule type" value="Genomic_DNA"/>
</dbReference>
<dbReference type="AlphaFoldDB" id="A0A1C9W7K9"/>
<reference evidence="2" key="1">
    <citation type="submission" date="2016-01" db="EMBL/GenBank/DDBJ databases">
        <title>Complete genome sequence of Microbulbifer sp. CCB-MM1, a halophile isolated from Matang Mangrove Forest, Perak.</title>
        <authorList>
            <person name="Moh T.H."/>
            <person name="Dinesh B."/>
            <person name="Lau N.-S."/>
            <person name="Go F."/>
            <person name="Alexander Chong S.-C."/>
        </authorList>
    </citation>
    <scope>NUCLEOTIDE SEQUENCE [LARGE SCALE GENOMIC DNA]</scope>
    <source>
        <strain evidence="2">CCB-MM1</strain>
    </source>
</reference>
<evidence type="ECO:0000313" key="2">
    <source>
        <dbReference type="Proteomes" id="UP000095672"/>
    </source>
</evidence>
<name>A0A1C9W7K9_9GAMM</name>